<dbReference type="GO" id="GO:0003755">
    <property type="term" value="F:peptidyl-prolyl cis-trans isomerase activity"/>
    <property type="evidence" value="ECO:0007669"/>
    <property type="project" value="UniProtKB-UniRule"/>
</dbReference>
<dbReference type="FunFam" id="2.40.100.10:FF:000025">
    <property type="entry name" value="Peptidyl-prolyl cis-trans isomerase CYP19-2"/>
    <property type="match status" value="1"/>
</dbReference>
<evidence type="ECO:0000259" key="6">
    <source>
        <dbReference type="PROSITE" id="PS50072"/>
    </source>
</evidence>
<comment type="similarity">
    <text evidence="4">Belongs to the cyclophilin-type PPIase family.</text>
</comment>
<comment type="caution">
    <text evidence="7">The sequence shown here is derived from an EMBL/GenBank/DDBJ whole genome shotgun (WGS) entry which is preliminary data.</text>
</comment>
<dbReference type="Pfam" id="PF00160">
    <property type="entry name" value="Pro_isomerase"/>
    <property type="match status" value="1"/>
</dbReference>
<evidence type="ECO:0000256" key="3">
    <source>
        <dbReference type="ARBA" id="ARBA00023235"/>
    </source>
</evidence>
<evidence type="ECO:0000256" key="4">
    <source>
        <dbReference type="RuleBase" id="RU363019"/>
    </source>
</evidence>
<dbReference type="EMBL" id="CAICTM010001286">
    <property type="protein sequence ID" value="CAB9522293.1"/>
    <property type="molecule type" value="Genomic_DNA"/>
</dbReference>
<evidence type="ECO:0000256" key="2">
    <source>
        <dbReference type="ARBA" id="ARBA00023110"/>
    </source>
</evidence>
<dbReference type="GO" id="GO:0006457">
    <property type="term" value="P:protein folding"/>
    <property type="evidence" value="ECO:0007669"/>
    <property type="project" value="InterPro"/>
</dbReference>
<dbReference type="PROSITE" id="PS50072">
    <property type="entry name" value="CSA_PPIASE_2"/>
    <property type="match status" value="1"/>
</dbReference>
<feature type="compositionally biased region" description="Basic and acidic residues" evidence="5">
    <location>
        <begin position="224"/>
        <end position="241"/>
    </location>
</feature>
<sequence>MLFHTRGLFLLFVIAALCRDHVASAGLGHKAIPPKMDPKETLPAITHKVFLQVEIDGHDIGRIVLGLFGEYAPKTVENFRALCACDSGEPALCYKGSSFHRIIPDFMIQGGDIIRNDGTGGDSIYGGTFKDEDMTTVKFNRKFLLAMANSGPDTNASQFFITTVKAQWLTGKHVIFGRIMDGSEAVVKIIEKQGTYGGIPRADKIVITDSGEIKLEAPIIDDGNDPHHNRDTLYGHDKEEQ</sequence>
<keyword evidence="4" id="KW-0732">Signal</keyword>
<keyword evidence="3 4" id="KW-0413">Isomerase</keyword>
<dbReference type="OrthoDB" id="193499at2759"/>
<gene>
    <name evidence="7" type="ORF">SEMRO_1288_G259550.1</name>
</gene>
<dbReference type="AlphaFoldDB" id="A0A9N8HP45"/>
<dbReference type="InterPro" id="IPR002130">
    <property type="entry name" value="Cyclophilin-type_PPIase_dom"/>
</dbReference>
<dbReference type="InterPro" id="IPR020892">
    <property type="entry name" value="Cyclophilin-type_PPIase_CS"/>
</dbReference>
<name>A0A9N8HP45_9STRA</name>
<dbReference type="PANTHER" id="PTHR11071">
    <property type="entry name" value="PEPTIDYL-PROLYL CIS-TRANS ISOMERASE"/>
    <property type="match status" value="1"/>
</dbReference>
<dbReference type="Gene3D" id="2.40.100.10">
    <property type="entry name" value="Cyclophilin-like"/>
    <property type="match status" value="1"/>
</dbReference>
<feature type="signal peptide" evidence="4">
    <location>
        <begin position="1"/>
        <end position="25"/>
    </location>
</feature>
<keyword evidence="8" id="KW-1185">Reference proteome</keyword>
<dbReference type="GO" id="GO:0016018">
    <property type="term" value="F:cyclosporin A binding"/>
    <property type="evidence" value="ECO:0007669"/>
    <property type="project" value="TreeGrafter"/>
</dbReference>
<proteinExistence type="inferred from homology"/>
<protein>
    <recommendedName>
        <fullName evidence="4">Peptidyl-prolyl cis-trans isomerase</fullName>
        <shortName evidence="4">PPIase</shortName>
        <ecNumber evidence="4">5.2.1.8</ecNumber>
    </recommendedName>
</protein>
<dbReference type="PANTHER" id="PTHR11071:SF561">
    <property type="entry name" value="PEPTIDYL-PROLYL CIS-TRANS ISOMERASE D-RELATED"/>
    <property type="match status" value="1"/>
</dbReference>
<feature type="chain" id="PRO_5040541303" description="Peptidyl-prolyl cis-trans isomerase" evidence="4">
    <location>
        <begin position="26"/>
        <end position="241"/>
    </location>
</feature>
<feature type="domain" description="PPIase cyclophilin-type" evidence="6">
    <location>
        <begin position="50"/>
        <end position="212"/>
    </location>
</feature>
<dbReference type="PRINTS" id="PR00153">
    <property type="entry name" value="CSAPPISMRASE"/>
</dbReference>
<accession>A0A9N8HP45</accession>
<evidence type="ECO:0000313" key="8">
    <source>
        <dbReference type="Proteomes" id="UP001153069"/>
    </source>
</evidence>
<feature type="region of interest" description="Disordered" evidence="5">
    <location>
        <begin position="217"/>
        <end position="241"/>
    </location>
</feature>
<dbReference type="InterPro" id="IPR029000">
    <property type="entry name" value="Cyclophilin-like_dom_sf"/>
</dbReference>
<comment type="catalytic activity">
    <reaction evidence="1 4">
        <text>[protein]-peptidylproline (omega=180) = [protein]-peptidylproline (omega=0)</text>
        <dbReference type="Rhea" id="RHEA:16237"/>
        <dbReference type="Rhea" id="RHEA-COMP:10747"/>
        <dbReference type="Rhea" id="RHEA-COMP:10748"/>
        <dbReference type="ChEBI" id="CHEBI:83833"/>
        <dbReference type="ChEBI" id="CHEBI:83834"/>
        <dbReference type="EC" id="5.2.1.8"/>
    </reaction>
</comment>
<keyword evidence="2 4" id="KW-0697">Rotamase</keyword>
<evidence type="ECO:0000313" key="7">
    <source>
        <dbReference type="EMBL" id="CAB9522293.1"/>
    </source>
</evidence>
<organism evidence="7 8">
    <name type="scientific">Seminavis robusta</name>
    <dbReference type="NCBI Taxonomy" id="568900"/>
    <lineage>
        <taxon>Eukaryota</taxon>
        <taxon>Sar</taxon>
        <taxon>Stramenopiles</taxon>
        <taxon>Ochrophyta</taxon>
        <taxon>Bacillariophyta</taxon>
        <taxon>Bacillariophyceae</taxon>
        <taxon>Bacillariophycidae</taxon>
        <taxon>Naviculales</taxon>
        <taxon>Naviculaceae</taxon>
        <taxon>Seminavis</taxon>
    </lineage>
</organism>
<dbReference type="EC" id="5.2.1.8" evidence="4"/>
<comment type="function">
    <text evidence="4">PPIases accelerate the folding of proteins. It catalyzes the cis-trans isomerization of proline imidic peptide bonds in oligopeptides.</text>
</comment>
<reference evidence="7" key="1">
    <citation type="submission" date="2020-06" db="EMBL/GenBank/DDBJ databases">
        <authorList>
            <consortium name="Plant Systems Biology data submission"/>
        </authorList>
    </citation>
    <scope>NUCLEOTIDE SEQUENCE</scope>
    <source>
        <strain evidence="7">D6</strain>
    </source>
</reference>
<dbReference type="SUPFAM" id="SSF50891">
    <property type="entry name" value="Cyclophilin-like"/>
    <property type="match status" value="1"/>
</dbReference>
<dbReference type="PROSITE" id="PS00170">
    <property type="entry name" value="CSA_PPIASE_1"/>
    <property type="match status" value="1"/>
</dbReference>
<evidence type="ECO:0000256" key="1">
    <source>
        <dbReference type="ARBA" id="ARBA00000971"/>
    </source>
</evidence>
<evidence type="ECO:0000256" key="5">
    <source>
        <dbReference type="SAM" id="MobiDB-lite"/>
    </source>
</evidence>
<dbReference type="GO" id="GO:0005737">
    <property type="term" value="C:cytoplasm"/>
    <property type="evidence" value="ECO:0007669"/>
    <property type="project" value="TreeGrafter"/>
</dbReference>
<dbReference type="Proteomes" id="UP001153069">
    <property type="component" value="Unassembled WGS sequence"/>
</dbReference>